<dbReference type="STRING" id="1790137.AXE80_04005"/>
<keyword evidence="5 7" id="KW-0418">Kinase</keyword>
<evidence type="ECO:0000256" key="1">
    <source>
        <dbReference type="ARBA" id="ARBA00009018"/>
    </source>
</evidence>
<evidence type="ECO:0000256" key="4">
    <source>
        <dbReference type="ARBA" id="ARBA00022993"/>
    </source>
</evidence>
<organism evidence="7 8">
    <name type="scientific">Wenyingzhuangia fucanilytica</name>
    <dbReference type="NCBI Taxonomy" id="1790137"/>
    <lineage>
        <taxon>Bacteria</taxon>
        <taxon>Pseudomonadati</taxon>
        <taxon>Bacteroidota</taxon>
        <taxon>Flavobacteriia</taxon>
        <taxon>Flavobacteriales</taxon>
        <taxon>Flavobacteriaceae</taxon>
        <taxon>Wenyingzhuangia</taxon>
    </lineage>
</organism>
<keyword evidence="5" id="KW-0808">Transferase</keyword>
<comment type="catalytic activity">
    <reaction evidence="5">
        <text>3'-dephospho-CoA + ATP = ADP + CoA + H(+)</text>
        <dbReference type="Rhea" id="RHEA:18245"/>
        <dbReference type="ChEBI" id="CHEBI:15378"/>
        <dbReference type="ChEBI" id="CHEBI:30616"/>
        <dbReference type="ChEBI" id="CHEBI:57287"/>
        <dbReference type="ChEBI" id="CHEBI:57328"/>
        <dbReference type="ChEBI" id="CHEBI:456216"/>
        <dbReference type="EC" id="2.7.1.24"/>
    </reaction>
</comment>
<keyword evidence="2 5" id="KW-0547">Nucleotide-binding</keyword>
<dbReference type="EC" id="2.7.1.24" evidence="5 6"/>
<dbReference type="GO" id="GO:0005737">
    <property type="term" value="C:cytoplasm"/>
    <property type="evidence" value="ECO:0007669"/>
    <property type="project" value="UniProtKB-SubCell"/>
</dbReference>
<feature type="binding site" evidence="5">
    <location>
        <begin position="10"/>
        <end position="15"/>
    </location>
    <ligand>
        <name>ATP</name>
        <dbReference type="ChEBI" id="CHEBI:30616"/>
    </ligand>
</feature>
<dbReference type="SUPFAM" id="SSF52540">
    <property type="entry name" value="P-loop containing nucleoside triphosphate hydrolases"/>
    <property type="match status" value="1"/>
</dbReference>
<evidence type="ECO:0000256" key="6">
    <source>
        <dbReference type="NCBIfam" id="TIGR00152"/>
    </source>
</evidence>
<dbReference type="Proteomes" id="UP000092967">
    <property type="component" value="Chromosome"/>
</dbReference>
<protein>
    <recommendedName>
        <fullName evidence="5 6">Dephospho-CoA kinase</fullName>
        <ecNumber evidence="5 6">2.7.1.24</ecNumber>
    </recommendedName>
    <alternativeName>
        <fullName evidence="5">Dephosphocoenzyme A kinase</fullName>
    </alternativeName>
</protein>
<evidence type="ECO:0000313" key="7">
    <source>
        <dbReference type="EMBL" id="ANW95492.1"/>
    </source>
</evidence>
<dbReference type="Gene3D" id="3.40.50.300">
    <property type="entry name" value="P-loop containing nucleotide triphosphate hydrolases"/>
    <property type="match status" value="1"/>
</dbReference>
<dbReference type="PANTHER" id="PTHR10695:SF46">
    <property type="entry name" value="BIFUNCTIONAL COENZYME A SYNTHASE-RELATED"/>
    <property type="match status" value="1"/>
</dbReference>
<comment type="subcellular location">
    <subcellularLocation>
        <location evidence="5">Cytoplasm</location>
    </subcellularLocation>
</comment>
<dbReference type="KEGG" id="wfu:AXE80_04005"/>
<evidence type="ECO:0000256" key="5">
    <source>
        <dbReference type="HAMAP-Rule" id="MF_00376"/>
    </source>
</evidence>
<reference evidence="7 8" key="1">
    <citation type="submission" date="2016-02" db="EMBL/GenBank/DDBJ databases">
        <authorList>
            <person name="Wen L."/>
            <person name="He K."/>
            <person name="Yang H."/>
        </authorList>
    </citation>
    <scope>NUCLEOTIDE SEQUENCE [LARGE SCALE GENOMIC DNA]</scope>
    <source>
        <strain evidence="7 8">CZ1127</strain>
    </source>
</reference>
<keyword evidence="3 5" id="KW-0067">ATP-binding</keyword>
<comment type="pathway">
    <text evidence="5">Cofactor biosynthesis; coenzyme A biosynthesis; CoA from (R)-pantothenate: step 5/5.</text>
</comment>
<dbReference type="CDD" id="cd02022">
    <property type="entry name" value="DPCK"/>
    <property type="match status" value="1"/>
</dbReference>
<comment type="similarity">
    <text evidence="1 5">Belongs to the CoaE family.</text>
</comment>
<dbReference type="InterPro" id="IPR001977">
    <property type="entry name" value="Depp_CoAkinase"/>
</dbReference>
<dbReference type="EMBL" id="CP014224">
    <property type="protein sequence ID" value="ANW95492.1"/>
    <property type="molecule type" value="Genomic_DNA"/>
</dbReference>
<proteinExistence type="inferred from homology"/>
<dbReference type="GO" id="GO:0005524">
    <property type="term" value="F:ATP binding"/>
    <property type="evidence" value="ECO:0007669"/>
    <property type="project" value="UniProtKB-UniRule"/>
</dbReference>
<evidence type="ECO:0000256" key="3">
    <source>
        <dbReference type="ARBA" id="ARBA00022840"/>
    </source>
</evidence>
<dbReference type="HAMAP" id="MF_00376">
    <property type="entry name" value="Dephospho_CoA_kinase"/>
    <property type="match status" value="1"/>
</dbReference>
<dbReference type="InterPro" id="IPR027417">
    <property type="entry name" value="P-loop_NTPase"/>
</dbReference>
<keyword evidence="5" id="KW-0963">Cytoplasm</keyword>
<evidence type="ECO:0000256" key="2">
    <source>
        <dbReference type="ARBA" id="ARBA00022741"/>
    </source>
</evidence>
<gene>
    <name evidence="5" type="primary">coaE</name>
    <name evidence="7" type="ORF">AXE80_04005</name>
</gene>
<keyword evidence="4 5" id="KW-0173">Coenzyme A biosynthesis</keyword>
<dbReference type="NCBIfam" id="TIGR00152">
    <property type="entry name" value="dephospho-CoA kinase"/>
    <property type="match status" value="1"/>
</dbReference>
<dbReference type="PANTHER" id="PTHR10695">
    <property type="entry name" value="DEPHOSPHO-COA KINASE-RELATED"/>
    <property type="match status" value="1"/>
</dbReference>
<dbReference type="AlphaFoldDB" id="A0A1B1Y3Y4"/>
<evidence type="ECO:0000313" key="8">
    <source>
        <dbReference type="Proteomes" id="UP000092967"/>
    </source>
</evidence>
<dbReference type="PROSITE" id="PS51219">
    <property type="entry name" value="DPCK"/>
    <property type="match status" value="1"/>
</dbReference>
<accession>A0A1B1Y3Y4</accession>
<dbReference type="GO" id="GO:0015937">
    <property type="term" value="P:coenzyme A biosynthetic process"/>
    <property type="evidence" value="ECO:0007669"/>
    <property type="project" value="UniProtKB-UniRule"/>
</dbReference>
<dbReference type="OrthoDB" id="9812943at2"/>
<dbReference type="GO" id="GO:0004140">
    <property type="term" value="F:dephospho-CoA kinase activity"/>
    <property type="evidence" value="ECO:0007669"/>
    <property type="project" value="UniProtKB-UniRule"/>
</dbReference>
<dbReference type="UniPathway" id="UPA00241">
    <property type="reaction ID" value="UER00356"/>
</dbReference>
<dbReference type="Pfam" id="PF01121">
    <property type="entry name" value="CoaE"/>
    <property type="match status" value="1"/>
</dbReference>
<sequence length="195" mass="22100">MVVGLTGGIGSGKSTALKMFKSLGVPVYQADVEAKNIMGTSKEVKEDILKLLGEESYKNNQLNKTYIAQKVFNNKELLQQLNAIVHPAVHKHFKDFVAQQTAPYLVYENAILYENKSEHLCDKVIVVAADLNDRISRVMQRDQVDKQAVLARMDNQWSQEDKIKKADYVIYNSNLNTLEKDVEALHHQLLKNSII</sequence>
<comment type="function">
    <text evidence="5">Catalyzes the phosphorylation of the 3'-hydroxyl group of dephosphocoenzyme A to form coenzyme A.</text>
</comment>
<dbReference type="RefSeq" id="WP_068824674.1">
    <property type="nucleotide sequence ID" value="NZ_CP014224.1"/>
</dbReference>
<keyword evidence="8" id="KW-1185">Reference proteome</keyword>
<name>A0A1B1Y3Y4_9FLAO</name>